<dbReference type="RefSeq" id="WP_260904440.1">
    <property type="nucleotide sequence ID" value="NZ_JAOCZP010000004.1"/>
</dbReference>
<keyword evidence="4" id="KW-1185">Reference proteome</keyword>
<accession>A0ABT2LPI8</accession>
<dbReference type="SUPFAM" id="SSF52096">
    <property type="entry name" value="ClpP/crotonase"/>
    <property type="match status" value="1"/>
</dbReference>
<comment type="caution">
    <text evidence="3">The sequence shown here is derived from an EMBL/GenBank/DDBJ whole genome shotgun (WGS) entry which is preliminary data.</text>
</comment>
<dbReference type="Gene3D" id="3.90.226.10">
    <property type="entry name" value="2-enoyl-CoA Hydratase, Chain A, domain 1"/>
    <property type="match status" value="1"/>
</dbReference>
<evidence type="ECO:0000256" key="1">
    <source>
        <dbReference type="SAM" id="MobiDB-lite"/>
    </source>
</evidence>
<evidence type="ECO:0000256" key="2">
    <source>
        <dbReference type="SAM" id="Phobius"/>
    </source>
</evidence>
<organism evidence="3 4">
    <name type="scientific">Chelativorans salis</name>
    <dbReference type="NCBI Taxonomy" id="2978478"/>
    <lineage>
        <taxon>Bacteria</taxon>
        <taxon>Pseudomonadati</taxon>
        <taxon>Pseudomonadota</taxon>
        <taxon>Alphaproteobacteria</taxon>
        <taxon>Hyphomicrobiales</taxon>
        <taxon>Phyllobacteriaceae</taxon>
        <taxon>Chelativorans</taxon>
    </lineage>
</organism>
<protein>
    <recommendedName>
        <fullName evidence="5">Clp protease</fullName>
    </recommendedName>
</protein>
<evidence type="ECO:0000313" key="3">
    <source>
        <dbReference type="EMBL" id="MCT7376475.1"/>
    </source>
</evidence>
<evidence type="ECO:0000313" key="4">
    <source>
        <dbReference type="Proteomes" id="UP001320831"/>
    </source>
</evidence>
<name>A0ABT2LPI8_9HYPH</name>
<keyword evidence="2" id="KW-0812">Transmembrane</keyword>
<reference evidence="3 4" key="1">
    <citation type="submission" date="2022-09" db="EMBL/GenBank/DDBJ databases">
        <title>Chelativorans salina sp. nov., a novel slightly halophilic bacterium isolated from a saline lake sediment enrichment.</title>
        <authorList>
            <person name="Gao L."/>
            <person name="Fang B.-Z."/>
            <person name="Li W.-J."/>
        </authorList>
    </citation>
    <scope>NUCLEOTIDE SEQUENCE [LARGE SCALE GENOMIC DNA]</scope>
    <source>
        <strain evidence="3 4">EGI FJ00035</strain>
    </source>
</reference>
<proteinExistence type="predicted"/>
<evidence type="ECO:0008006" key="5">
    <source>
        <dbReference type="Google" id="ProtNLM"/>
    </source>
</evidence>
<dbReference type="Proteomes" id="UP001320831">
    <property type="component" value="Unassembled WGS sequence"/>
</dbReference>
<dbReference type="InterPro" id="IPR029045">
    <property type="entry name" value="ClpP/crotonase-like_dom_sf"/>
</dbReference>
<keyword evidence="2" id="KW-1133">Transmembrane helix</keyword>
<sequence>MSGPLARAMDAARYDAPARGRIDEQAPISWLLVILVLGIALFFGIGLREVVDRNGGFGLHNGSSPERLSPVPPRAVDKGPGGLPSVGPRQSGVIDREILRQPMSFVLAADGTLRAIGSIEPGAAGRLEAELKMHGADVRRISLNSPGGALDDAIVMARMLRERGIATVVEDGAICASSCPLVMAGGVTRTVGRRALLGLHQFYIAGDAISDPARAMADAQMTTARISRHLNKMGIDPALWLHALDTPPGELYYLSVEDMRRYRLVASPESLVQG</sequence>
<feature type="region of interest" description="Disordered" evidence="1">
    <location>
        <begin position="59"/>
        <end position="89"/>
    </location>
</feature>
<feature type="transmembrane region" description="Helical" evidence="2">
    <location>
        <begin position="28"/>
        <end position="47"/>
    </location>
</feature>
<dbReference type="EMBL" id="JAOCZP010000004">
    <property type="protein sequence ID" value="MCT7376475.1"/>
    <property type="molecule type" value="Genomic_DNA"/>
</dbReference>
<keyword evidence="2" id="KW-0472">Membrane</keyword>
<gene>
    <name evidence="3" type="ORF">N5A92_15680</name>
</gene>